<dbReference type="Proteomes" id="UP000015106">
    <property type="component" value="Chromosome 3"/>
</dbReference>
<organism evidence="2 3">
    <name type="scientific">Triticum urartu</name>
    <name type="common">Red wild einkorn</name>
    <name type="synonym">Crithodium urartu</name>
    <dbReference type="NCBI Taxonomy" id="4572"/>
    <lineage>
        <taxon>Eukaryota</taxon>
        <taxon>Viridiplantae</taxon>
        <taxon>Streptophyta</taxon>
        <taxon>Embryophyta</taxon>
        <taxon>Tracheophyta</taxon>
        <taxon>Spermatophyta</taxon>
        <taxon>Magnoliopsida</taxon>
        <taxon>Liliopsida</taxon>
        <taxon>Poales</taxon>
        <taxon>Poaceae</taxon>
        <taxon>BOP clade</taxon>
        <taxon>Pooideae</taxon>
        <taxon>Triticodae</taxon>
        <taxon>Triticeae</taxon>
        <taxon>Triticinae</taxon>
        <taxon>Triticum</taxon>
    </lineage>
</organism>
<dbReference type="Gramene" id="TuG1812G0300001696.01.T01">
    <property type="protein sequence ID" value="TuG1812G0300001696.01.T01"/>
    <property type="gene ID" value="TuG1812G0300001696.01"/>
</dbReference>
<reference evidence="3" key="1">
    <citation type="journal article" date="2013" name="Nature">
        <title>Draft genome of the wheat A-genome progenitor Triticum urartu.</title>
        <authorList>
            <person name="Ling H.Q."/>
            <person name="Zhao S."/>
            <person name="Liu D."/>
            <person name="Wang J."/>
            <person name="Sun H."/>
            <person name="Zhang C."/>
            <person name="Fan H."/>
            <person name="Li D."/>
            <person name="Dong L."/>
            <person name="Tao Y."/>
            <person name="Gao C."/>
            <person name="Wu H."/>
            <person name="Li Y."/>
            <person name="Cui Y."/>
            <person name="Guo X."/>
            <person name="Zheng S."/>
            <person name="Wang B."/>
            <person name="Yu K."/>
            <person name="Liang Q."/>
            <person name="Yang W."/>
            <person name="Lou X."/>
            <person name="Chen J."/>
            <person name="Feng M."/>
            <person name="Jian J."/>
            <person name="Zhang X."/>
            <person name="Luo G."/>
            <person name="Jiang Y."/>
            <person name="Liu J."/>
            <person name="Wang Z."/>
            <person name="Sha Y."/>
            <person name="Zhang B."/>
            <person name="Wu H."/>
            <person name="Tang D."/>
            <person name="Shen Q."/>
            <person name="Xue P."/>
            <person name="Zou S."/>
            <person name="Wang X."/>
            <person name="Liu X."/>
            <person name="Wang F."/>
            <person name="Yang Y."/>
            <person name="An X."/>
            <person name="Dong Z."/>
            <person name="Zhang K."/>
            <person name="Zhang X."/>
            <person name="Luo M.C."/>
            <person name="Dvorak J."/>
            <person name="Tong Y."/>
            <person name="Wang J."/>
            <person name="Yang H."/>
            <person name="Li Z."/>
            <person name="Wang D."/>
            <person name="Zhang A."/>
            <person name="Wang J."/>
        </authorList>
    </citation>
    <scope>NUCLEOTIDE SEQUENCE</scope>
    <source>
        <strain evidence="3">cv. G1812</strain>
    </source>
</reference>
<keyword evidence="3" id="KW-1185">Reference proteome</keyword>
<evidence type="ECO:0000313" key="2">
    <source>
        <dbReference type="EnsemblPlants" id="TuG1812G0600004428.01.T01"/>
    </source>
</evidence>
<dbReference type="EnsemblPlants" id="TuG1812G0600004428.01.T01">
    <property type="protein sequence ID" value="TuG1812G0600004428.01.T01"/>
    <property type="gene ID" value="TuG1812G0600004428.01"/>
</dbReference>
<dbReference type="Gramene" id="TuG1812G0600000366.01.T01">
    <property type="protein sequence ID" value="TuG1812G0600000366.01.T01"/>
    <property type="gene ID" value="TuG1812G0600000366.01"/>
</dbReference>
<name>A0A8R7QSZ7_TRIUA</name>
<feature type="region of interest" description="Disordered" evidence="1">
    <location>
        <begin position="59"/>
        <end position="79"/>
    </location>
</feature>
<proteinExistence type="predicted"/>
<evidence type="ECO:0000313" key="3">
    <source>
        <dbReference type="Proteomes" id="UP000015106"/>
    </source>
</evidence>
<reference evidence="2" key="3">
    <citation type="submission" date="2022-06" db="UniProtKB">
        <authorList>
            <consortium name="EnsemblPlants"/>
        </authorList>
    </citation>
    <scope>IDENTIFICATION</scope>
</reference>
<dbReference type="EnsemblPlants" id="TuG1812G0300001696.01.T01">
    <property type="protein sequence ID" value="TuG1812G0300001696.01.T01"/>
    <property type="gene ID" value="TuG1812G0300001696.01"/>
</dbReference>
<dbReference type="EnsemblPlants" id="TuG1812G0600000366.01.T01">
    <property type="protein sequence ID" value="TuG1812G0600000366.01.T01"/>
    <property type="gene ID" value="TuG1812G0600000366.01"/>
</dbReference>
<protein>
    <submittedName>
        <fullName evidence="2">Uncharacterized protein</fullName>
    </submittedName>
</protein>
<dbReference type="Proteomes" id="UP000015106">
    <property type="component" value="Chromosome 6"/>
</dbReference>
<sequence>RFIWLSSSPDCNDRRRHFGGCRLRPGGARIQRNNLPREHPLFSLDCSCRQWENIGAGRPTGRAGIHRTDHPRENPALLSPRLKRPTTSLLIEGSHRTAELGSTALTRLDHPALFSTAMCDISR</sequence>
<dbReference type="Gramene" id="TuG1812G0600004428.01.T01">
    <property type="protein sequence ID" value="TuG1812G0600004428.01.T01"/>
    <property type="gene ID" value="TuG1812G0600004428.01"/>
</dbReference>
<dbReference type="AlphaFoldDB" id="A0A8R7QSZ7"/>
<reference evidence="2" key="2">
    <citation type="submission" date="2018-03" db="EMBL/GenBank/DDBJ databases">
        <title>The Triticum urartu genome reveals the dynamic nature of wheat genome evolution.</title>
        <authorList>
            <person name="Ling H."/>
            <person name="Ma B."/>
            <person name="Shi X."/>
            <person name="Liu H."/>
            <person name="Dong L."/>
            <person name="Sun H."/>
            <person name="Cao Y."/>
            <person name="Gao Q."/>
            <person name="Zheng S."/>
            <person name="Li Y."/>
            <person name="Yu Y."/>
            <person name="Du H."/>
            <person name="Qi M."/>
            <person name="Li Y."/>
            <person name="Yu H."/>
            <person name="Cui Y."/>
            <person name="Wang N."/>
            <person name="Chen C."/>
            <person name="Wu H."/>
            <person name="Zhao Y."/>
            <person name="Zhang J."/>
            <person name="Li Y."/>
            <person name="Zhou W."/>
            <person name="Zhang B."/>
            <person name="Hu W."/>
            <person name="Eijk M."/>
            <person name="Tang J."/>
            <person name="Witsenboer H."/>
            <person name="Zhao S."/>
            <person name="Li Z."/>
            <person name="Zhang A."/>
            <person name="Wang D."/>
            <person name="Liang C."/>
        </authorList>
    </citation>
    <scope>NUCLEOTIDE SEQUENCE [LARGE SCALE GENOMIC DNA]</scope>
    <source>
        <strain evidence="2">cv. G1812</strain>
    </source>
</reference>
<evidence type="ECO:0000256" key="1">
    <source>
        <dbReference type="SAM" id="MobiDB-lite"/>
    </source>
</evidence>
<accession>A0A8R7QSZ7</accession>